<reference evidence="3" key="1">
    <citation type="submission" date="2021-01" db="EMBL/GenBank/DDBJ databases">
        <authorList>
            <person name="Kang Y."/>
        </authorList>
    </citation>
    <scope>NUCLEOTIDE SEQUENCE</scope>
    <source>
        <strain evidence="3">YC355</strain>
    </source>
</reference>
<dbReference type="EMBL" id="MW452309">
    <property type="protein sequence ID" value="QTW97838.1"/>
    <property type="molecule type" value="Genomic_RNA"/>
</dbReference>
<organism evidence="3">
    <name type="scientific">Riboviria sp</name>
    <dbReference type="NCBI Taxonomy" id="2585031"/>
    <lineage>
        <taxon>Viruses</taxon>
        <taxon>Riboviria</taxon>
    </lineage>
</organism>
<evidence type="ECO:0000313" key="3">
    <source>
        <dbReference type="EMBL" id="QTW97838.1"/>
    </source>
</evidence>
<evidence type="ECO:0000256" key="2">
    <source>
        <dbReference type="ARBA" id="ARBA00022695"/>
    </source>
</evidence>
<dbReference type="SUPFAM" id="SSF56672">
    <property type="entry name" value="DNA/RNA polymerases"/>
    <property type="match status" value="1"/>
</dbReference>
<keyword evidence="3" id="KW-0696">RNA-directed RNA polymerase</keyword>
<dbReference type="GO" id="GO:0003968">
    <property type="term" value="F:RNA-directed RNA polymerase activity"/>
    <property type="evidence" value="ECO:0007669"/>
    <property type="project" value="UniProtKB-KW"/>
</dbReference>
<keyword evidence="2" id="KW-0548">Nucleotidyltransferase</keyword>
<protein>
    <submittedName>
        <fullName evidence="3">RNA-dependent RNA polymerase</fullName>
    </submittedName>
</protein>
<keyword evidence="1" id="KW-0808">Transferase</keyword>
<proteinExistence type="predicted"/>
<name>A0A8B0RK42_9VIRU</name>
<evidence type="ECO:0000256" key="1">
    <source>
        <dbReference type="ARBA" id="ARBA00022679"/>
    </source>
</evidence>
<accession>A0A8B0RK42</accession>
<dbReference type="InterPro" id="IPR043502">
    <property type="entry name" value="DNA/RNA_pol_sf"/>
</dbReference>
<sequence>MVRRAYDLKRPLPYSLVEAAKPCAHQVKTWKEFTNFLLDLVAHGKSALVRRPGSTPFTRSFTSFIVSRCAWSRGRGKWASIAFSLGQLKRCFPALPDEMRREALDKHQELLGSAAEPFVEFPIVDRIIQQYFPVNWARKTSVKVYNAIPNTACIEGGSCRDYLASTGPKPARGCTPIPSSGQILAKRRYESIFDKLYMQRLQPLPTLKAVAVPDAGKFRIITIDSVSAKCLQPVQRALLSHLSRFPEFEFCTSTFQGELPPKWGKMAKGEKLLSVDYSNATDGVDGSFMSNLMERIIDRSGSFELLALREQAVQETTLGRRISNDLCSFWQRRGTLMGSLVSFPLLCLWNASIIREAGMKKFIVCGDDALAYATNTQKKRWADYSAKLGLVQSPGKTFHSRKFGTFCSKVVGTHHLNAGRILAPMSGENYNRTPKQFRHVYKRYCFYPHGEFRSLYGPREIGGLGGEVDDIDVPSRRALRKAQAHLARQGTKYQLGMLDMQDENHAGIYTTAWSACDPTPQRLTPRLRKGGSLDYRSKPIRWFTRWDRKSRSRRF</sequence>